<evidence type="ECO:0000313" key="3">
    <source>
        <dbReference type="Proteomes" id="UP001499974"/>
    </source>
</evidence>
<name>A0ABP8XSC2_9ACTN</name>
<dbReference type="EMBL" id="BAABKM010000002">
    <property type="protein sequence ID" value="GAA4711864.1"/>
    <property type="molecule type" value="Genomic_DNA"/>
</dbReference>
<protein>
    <submittedName>
        <fullName evidence="2">Uncharacterized protein</fullName>
    </submittedName>
</protein>
<evidence type="ECO:0000256" key="1">
    <source>
        <dbReference type="SAM" id="MobiDB-lite"/>
    </source>
</evidence>
<reference evidence="3" key="1">
    <citation type="journal article" date="2019" name="Int. J. Syst. Evol. Microbiol.">
        <title>The Global Catalogue of Microorganisms (GCM) 10K type strain sequencing project: providing services to taxonomists for standard genome sequencing and annotation.</title>
        <authorList>
            <consortium name="The Broad Institute Genomics Platform"/>
            <consortium name="The Broad Institute Genome Sequencing Center for Infectious Disease"/>
            <person name="Wu L."/>
            <person name="Ma J."/>
        </authorList>
    </citation>
    <scope>NUCLEOTIDE SEQUENCE [LARGE SCALE GENOMIC DNA]</scope>
    <source>
        <strain evidence="3">JCM 18531</strain>
    </source>
</reference>
<feature type="compositionally biased region" description="Basic and acidic residues" evidence="1">
    <location>
        <begin position="36"/>
        <end position="48"/>
    </location>
</feature>
<sequence>MGGDALDQLTGVDDVDPDLDRLTRVGGDEAVLGCYPHDDPSPRGREPGPDGGAPRTGEAPPEPLLASLLEVNCTSFPTPCPAWWLTVRS</sequence>
<proteinExistence type="predicted"/>
<dbReference type="Proteomes" id="UP001499974">
    <property type="component" value="Unassembled WGS sequence"/>
</dbReference>
<keyword evidence="3" id="KW-1185">Reference proteome</keyword>
<evidence type="ECO:0000313" key="2">
    <source>
        <dbReference type="EMBL" id="GAA4711864.1"/>
    </source>
</evidence>
<feature type="region of interest" description="Disordered" evidence="1">
    <location>
        <begin position="30"/>
        <end position="61"/>
    </location>
</feature>
<comment type="caution">
    <text evidence="2">The sequence shown here is derived from an EMBL/GenBank/DDBJ whole genome shotgun (WGS) entry which is preliminary data.</text>
</comment>
<accession>A0ABP8XSC2</accession>
<organism evidence="2 3">
    <name type="scientific">Nocardioides conyzicola</name>
    <dbReference type="NCBI Taxonomy" id="1651781"/>
    <lineage>
        <taxon>Bacteria</taxon>
        <taxon>Bacillati</taxon>
        <taxon>Actinomycetota</taxon>
        <taxon>Actinomycetes</taxon>
        <taxon>Propionibacteriales</taxon>
        <taxon>Nocardioidaceae</taxon>
        <taxon>Nocardioides</taxon>
    </lineage>
</organism>
<gene>
    <name evidence="2" type="ORF">GCM10023349_33590</name>
</gene>